<name>A0A0D0CPH1_9AGAM</name>
<dbReference type="EMBL" id="KN827086">
    <property type="protein sequence ID" value="KIK77203.1"/>
    <property type="molecule type" value="Genomic_DNA"/>
</dbReference>
<reference evidence="1 2" key="1">
    <citation type="submission" date="2014-04" db="EMBL/GenBank/DDBJ databases">
        <authorList>
            <consortium name="DOE Joint Genome Institute"/>
            <person name="Kuo A."/>
            <person name="Kohler A."/>
            <person name="Jargeat P."/>
            <person name="Nagy L.G."/>
            <person name="Floudas D."/>
            <person name="Copeland A."/>
            <person name="Barry K.W."/>
            <person name="Cichocki N."/>
            <person name="Veneault-Fourrey C."/>
            <person name="LaButti K."/>
            <person name="Lindquist E.A."/>
            <person name="Lipzen A."/>
            <person name="Lundell T."/>
            <person name="Morin E."/>
            <person name="Murat C."/>
            <person name="Sun H."/>
            <person name="Tunlid A."/>
            <person name="Henrissat B."/>
            <person name="Grigoriev I.V."/>
            <person name="Hibbett D.S."/>
            <person name="Martin F."/>
            <person name="Nordberg H.P."/>
            <person name="Cantor M.N."/>
            <person name="Hua S.X."/>
        </authorList>
    </citation>
    <scope>NUCLEOTIDE SEQUENCE [LARGE SCALE GENOMIC DNA]</scope>
    <source>
        <strain evidence="1 2">Ve08.2h10</strain>
    </source>
</reference>
<keyword evidence="2" id="KW-1185">Reference proteome</keyword>
<evidence type="ECO:0000313" key="1">
    <source>
        <dbReference type="EMBL" id="KIK77203.1"/>
    </source>
</evidence>
<evidence type="ECO:0000313" key="2">
    <source>
        <dbReference type="Proteomes" id="UP000054538"/>
    </source>
</evidence>
<dbReference type="OrthoDB" id="3182376at2759"/>
<feature type="non-terminal residue" evidence="1">
    <location>
        <position position="1"/>
    </location>
</feature>
<accession>A0A0D0CPH1</accession>
<dbReference type="Proteomes" id="UP000054538">
    <property type="component" value="Unassembled WGS sequence"/>
</dbReference>
<organism evidence="1 2">
    <name type="scientific">Paxillus rubicundulus Ve08.2h10</name>
    <dbReference type="NCBI Taxonomy" id="930991"/>
    <lineage>
        <taxon>Eukaryota</taxon>
        <taxon>Fungi</taxon>
        <taxon>Dikarya</taxon>
        <taxon>Basidiomycota</taxon>
        <taxon>Agaricomycotina</taxon>
        <taxon>Agaricomycetes</taxon>
        <taxon>Agaricomycetidae</taxon>
        <taxon>Boletales</taxon>
        <taxon>Paxilineae</taxon>
        <taxon>Paxillaceae</taxon>
        <taxon>Paxillus</taxon>
    </lineage>
</organism>
<reference evidence="2" key="2">
    <citation type="submission" date="2015-01" db="EMBL/GenBank/DDBJ databases">
        <title>Evolutionary Origins and Diversification of the Mycorrhizal Mutualists.</title>
        <authorList>
            <consortium name="DOE Joint Genome Institute"/>
            <consortium name="Mycorrhizal Genomics Consortium"/>
            <person name="Kohler A."/>
            <person name="Kuo A."/>
            <person name="Nagy L.G."/>
            <person name="Floudas D."/>
            <person name="Copeland A."/>
            <person name="Barry K.W."/>
            <person name="Cichocki N."/>
            <person name="Veneault-Fourrey C."/>
            <person name="LaButti K."/>
            <person name="Lindquist E.A."/>
            <person name="Lipzen A."/>
            <person name="Lundell T."/>
            <person name="Morin E."/>
            <person name="Murat C."/>
            <person name="Riley R."/>
            <person name="Ohm R."/>
            <person name="Sun H."/>
            <person name="Tunlid A."/>
            <person name="Henrissat B."/>
            <person name="Grigoriev I.V."/>
            <person name="Hibbett D.S."/>
            <person name="Martin F."/>
        </authorList>
    </citation>
    <scope>NUCLEOTIDE SEQUENCE [LARGE SCALE GENOMIC DNA]</scope>
    <source>
        <strain evidence="2">Ve08.2h10</strain>
    </source>
</reference>
<protein>
    <submittedName>
        <fullName evidence="1">Uncharacterized protein</fullName>
    </submittedName>
</protein>
<dbReference type="HOGENOM" id="CLU_2711657_0_0_1"/>
<sequence>WCQQNPSACLQLFSDSTQGAEEGCHKEQARHTKNTYYVQLAQAIFAEHKNPEFCAYSKSTPATFSAVIQHHLSL</sequence>
<dbReference type="InParanoid" id="A0A0D0CPH1"/>
<dbReference type="STRING" id="930991.A0A0D0CPH1"/>
<gene>
    <name evidence="1" type="ORF">PAXRUDRAFT_167529</name>
</gene>
<proteinExistence type="predicted"/>
<dbReference type="AlphaFoldDB" id="A0A0D0CPH1"/>